<reference evidence="2" key="1">
    <citation type="journal article" date="2023" name="Mol. Phylogenet. Evol.">
        <title>Genome-scale phylogeny and comparative genomics of the fungal order Sordariales.</title>
        <authorList>
            <person name="Hensen N."/>
            <person name="Bonometti L."/>
            <person name="Westerberg I."/>
            <person name="Brannstrom I.O."/>
            <person name="Guillou S."/>
            <person name="Cros-Aarteil S."/>
            <person name="Calhoun S."/>
            <person name="Haridas S."/>
            <person name="Kuo A."/>
            <person name="Mondo S."/>
            <person name="Pangilinan J."/>
            <person name="Riley R."/>
            <person name="LaButti K."/>
            <person name="Andreopoulos B."/>
            <person name="Lipzen A."/>
            <person name="Chen C."/>
            <person name="Yan M."/>
            <person name="Daum C."/>
            <person name="Ng V."/>
            <person name="Clum A."/>
            <person name="Steindorff A."/>
            <person name="Ohm R.A."/>
            <person name="Martin F."/>
            <person name="Silar P."/>
            <person name="Natvig D.O."/>
            <person name="Lalanne C."/>
            <person name="Gautier V."/>
            <person name="Ament-Velasquez S.L."/>
            <person name="Kruys A."/>
            <person name="Hutchinson M.I."/>
            <person name="Powell A.J."/>
            <person name="Barry K."/>
            <person name="Miller A.N."/>
            <person name="Grigoriev I.V."/>
            <person name="Debuchy R."/>
            <person name="Gladieux P."/>
            <person name="Hiltunen Thoren M."/>
            <person name="Johannesson H."/>
        </authorList>
    </citation>
    <scope>NUCLEOTIDE SEQUENCE</scope>
    <source>
        <strain evidence="2">PSN243</strain>
    </source>
</reference>
<keyword evidence="3" id="KW-1185">Reference proteome</keyword>
<dbReference type="Proteomes" id="UP001321760">
    <property type="component" value="Unassembled WGS sequence"/>
</dbReference>
<reference evidence="2" key="2">
    <citation type="submission" date="2023-05" db="EMBL/GenBank/DDBJ databases">
        <authorList>
            <consortium name="Lawrence Berkeley National Laboratory"/>
            <person name="Steindorff A."/>
            <person name="Hensen N."/>
            <person name="Bonometti L."/>
            <person name="Westerberg I."/>
            <person name="Brannstrom I.O."/>
            <person name="Guillou S."/>
            <person name="Cros-Aarteil S."/>
            <person name="Calhoun S."/>
            <person name="Haridas S."/>
            <person name="Kuo A."/>
            <person name="Mondo S."/>
            <person name="Pangilinan J."/>
            <person name="Riley R."/>
            <person name="Labutti K."/>
            <person name="Andreopoulos B."/>
            <person name="Lipzen A."/>
            <person name="Chen C."/>
            <person name="Yanf M."/>
            <person name="Daum C."/>
            <person name="Ng V."/>
            <person name="Clum A."/>
            <person name="Ohm R."/>
            <person name="Martin F."/>
            <person name="Silar P."/>
            <person name="Natvig D."/>
            <person name="Lalanne C."/>
            <person name="Gautier V."/>
            <person name="Ament-Velasquez S.L."/>
            <person name="Kruys A."/>
            <person name="Hutchinson M.I."/>
            <person name="Powell A.J."/>
            <person name="Barry K."/>
            <person name="Miller A.N."/>
            <person name="Grigoriev I.V."/>
            <person name="Debuchy R."/>
            <person name="Gladieux P."/>
            <person name="Thoren M.H."/>
            <person name="Johannesson H."/>
        </authorList>
    </citation>
    <scope>NUCLEOTIDE SEQUENCE</scope>
    <source>
        <strain evidence="2">PSN243</strain>
    </source>
</reference>
<proteinExistence type="predicted"/>
<dbReference type="AlphaFoldDB" id="A0AAV9GGD0"/>
<protein>
    <recommendedName>
        <fullName evidence="4">Secreted protein</fullName>
    </recommendedName>
</protein>
<evidence type="ECO:0000313" key="3">
    <source>
        <dbReference type="Proteomes" id="UP001321760"/>
    </source>
</evidence>
<evidence type="ECO:0000313" key="2">
    <source>
        <dbReference type="EMBL" id="KAK4447518.1"/>
    </source>
</evidence>
<organism evidence="2 3">
    <name type="scientific">Podospora aff. communis PSN243</name>
    <dbReference type="NCBI Taxonomy" id="3040156"/>
    <lineage>
        <taxon>Eukaryota</taxon>
        <taxon>Fungi</taxon>
        <taxon>Dikarya</taxon>
        <taxon>Ascomycota</taxon>
        <taxon>Pezizomycotina</taxon>
        <taxon>Sordariomycetes</taxon>
        <taxon>Sordariomycetidae</taxon>
        <taxon>Sordariales</taxon>
        <taxon>Podosporaceae</taxon>
        <taxon>Podospora</taxon>
    </lineage>
</organism>
<sequence length="87" mass="9592">MLRWLITVAGAHLPLPCCEAIDRFGQAVWHCIAQHCTRLPVVQSPTYCNNNTGDICRLMTLPSGRLGRHRKNVTTVPVQLGSSQNPA</sequence>
<keyword evidence="1" id="KW-0732">Signal</keyword>
<name>A0AAV9GGD0_9PEZI</name>
<comment type="caution">
    <text evidence="2">The sequence shown here is derived from an EMBL/GenBank/DDBJ whole genome shotgun (WGS) entry which is preliminary data.</text>
</comment>
<dbReference type="EMBL" id="MU865949">
    <property type="protein sequence ID" value="KAK4447518.1"/>
    <property type="molecule type" value="Genomic_DNA"/>
</dbReference>
<feature type="chain" id="PRO_5043720717" description="Secreted protein" evidence="1">
    <location>
        <begin position="21"/>
        <end position="87"/>
    </location>
</feature>
<evidence type="ECO:0008006" key="4">
    <source>
        <dbReference type="Google" id="ProtNLM"/>
    </source>
</evidence>
<gene>
    <name evidence="2" type="ORF">QBC34DRAFT_130203</name>
</gene>
<evidence type="ECO:0000256" key="1">
    <source>
        <dbReference type="SAM" id="SignalP"/>
    </source>
</evidence>
<feature type="signal peptide" evidence="1">
    <location>
        <begin position="1"/>
        <end position="20"/>
    </location>
</feature>
<accession>A0AAV9GGD0</accession>